<protein>
    <submittedName>
        <fullName evidence="1">Uncharacterized protein</fullName>
    </submittedName>
</protein>
<evidence type="ECO:0000313" key="1">
    <source>
        <dbReference type="EMBL" id="PLX61139.1"/>
    </source>
</evidence>
<comment type="caution">
    <text evidence="1">The sequence shown here is derived from an EMBL/GenBank/DDBJ whole genome shotgun (WGS) entry which is preliminary data.</text>
</comment>
<dbReference type="EMBL" id="PKUN01000021">
    <property type="protein sequence ID" value="PLX61139.1"/>
    <property type="molecule type" value="Genomic_DNA"/>
</dbReference>
<reference evidence="1 2" key="1">
    <citation type="submission" date="2017-11" db="EMBL/GenBank/DDBJ databases">
        <title>Genome-resolved metagenomics identifies genetic mobility, metabolic interactions, and unexpected diversity in perchlorate-reducing communities.</title>
        <authorList>
            <person name="Barnum T.P."/>
            <person name="Figueroa I.A."/>
            <person name="Carlstrom C.I."/>
            <person name="Lucas L.N."/>
            <person name="Engelbrektson A.L."/>
            <person name="Coates J.D."/>
        </authorList>
    </citation>
    <scope>NUCLEOTIDE SEQUENCE [LARGE SCALE GENOMIC DNA]</scope>
    <source>
        <strain evidence="1">BM301</strain>
    </source>
</reference>
<dbReference type="AlphaFoldDB" id="A0A2N6CVA8"/>
<evidence type="ECO:0000313" key="2">
    <source>
        <dbReference type="Proteomes" id="UP000235015"/>
    </source>
</evidence>
<proteinExistence type="predicted"/>
<accession>A0A2N6CVA8</accession>
<organism evidence="1 2">
    <name type="scientific">Sedimenticola selenatireducens</name>
    <dbReference type="NCBI Taxonomy" id="191960"/>
    <lineage>
        <taxon>Bacteria</taxon>
        <taxon>Pseudomonadati</taxon>
        <taxon>Pseudomonadota</taxon>
        <taxon>Gammaproteobacteria</taxon>
        <taxon>Chromatiales</taxon>
        <taxon>Sedimenticolaceae</taxon>
        <taxon>Sedimenticola</taxon>
    </lineage>
</organism>
<sequence>MVPALVVGMNNKAMVIAQVFDLIYIERLFNLEEFLPHSVIIDIKITLYGNGIASVFRLARVMTVPPPLMKACWFRLPWLPVVLPQAALRVTLGQQPPVITMI</sequence>
<gene>
    <name evidence="1" type="ORF">C0630_12125</name>
</gene>
<name>A0A2N6CVA8_9GAMM</name>
<dbReference type="Proteomes" id="UP000235015">
    <property type="component" value="Unassembled WGS sequence"/>
</dbReference>